<name>A0A238J6P9_9RHOB</name>
<sequence>MTDMQDISPPVAPSGDMTAVAEWVADVLRDRIIKGALPAGARIVERKLSAELDVSRTPIREALKLLQADSLIEISRNKGAQVKTYSAQQTLELFDVIASLESLAAERLAEKITDDQLDELEQLHADMLSHYRAGESEAYFNINSEIHDTILATCGNPILQQMHTKMMARARRGRFMAIMDPDRLTTAVDEHEQLMTAFRTRNSETARQVWRQHLWNTGQSVTDVLRSQGLG</sequence>
<dbReference type="RefSeq" id="WP_093975745.1">
    <property type="nucleotide sequence ID" value="NZ_FXXQ01000019.1"/>
</dbReference>
<dbReference type="OrthoDB" id="7834120at2"/>
<feature type="domain" description="HTH gntR-type" evidence="4">
    <location>
        <begin position="18"/>
        <end position="85"/>
    </location>
</feature>
<proteinExistence type="predicted"/>
<evidence type="ECO:0000256" key="2">
    <source>
        <dbReference type="ARBA" id="ARBA00023125"/>
    </source>
</evidence>
<evidence type="ECO:0000259" key="4">
    <source>
        <dbReference type="PROSITE" id="PS50949"/>
    </source>
</evidence>
<organism evidence="5 6">
    <name type="scientific">Boseongicola aestuarii</name>
    <dbReference type="NCBI Taxonomy" id="1470561"/>
    <lineage>
        <taxon>Bacteria</taxon>
        <taxon>Pseudomonadati</taxon>
        <taxon>Pseudomonadota</taxon>
        <taxon>Alphaproteobacteria</taxon>
        <taxon>Rhodobacterales</taxon>
        <taxon>Paracoccaceae</taxon>
        <taxon>Boseongicola</taxon>
    </lineage>
</organism>
<dbReference type="InterPro" id="IPR008920">
    <property type="entry name" value="TF_FadR/GntR_C"/>
</dbReference>
<dbReference type="SUPFAM" id="SSF48008">
    <property type="entry name" value="GntR ligand-binding domain-like"/>
    <property type="match status" value="1"/>
</dbReference>
<keyword evidence="1" id="KW-0805">Transcription regulation</keyword>
<dbReference type="EMBL" id="FXXQ01000019">
    <property type="protein sequence ID" value="SMX25554.1"/>
    <property type="molecule type" value="Genomic_DNA"/>
</dbReference>
<accession>A0A238J6P9</accession>
<evidence type="ECO:0000313" key="5">
    <source>
        <dbReference type="EMBL" id="SMX25554.1"/>
    </source>
</evidence>
<dbReference type="CDD" id="cd07377">
    <property type="entry name" value="WHTH_GntR"/>
    <property type="match status" value="1"/>
</dbReference>
<evidence type="ECO:0000313" key="6">
    <source>
        <dbReference type="Proteomes" id="UP000201838"/>
    </source>
</evidence>
<dbReference type="InterPro" id="IPR036390">
    <property type="entry name" value="WH_DNA-bd_sf"/>
</dbReference>
<dbReference type="InterPro" id="IPR011711">
    <property type="entry name" value="GntR_C"/>
</dbReference>
<gene>
    <name evidence="5" type="primary">csiR_6</name>
    <name evidence="5" type="ORF">BOA8489_03698</name>
</gene>
<dbReference type="PANTHER" id="PTHR43537">
    <property type="entry name" value="TRANSCRIPTIONAL REGULATOR, GNTR FAMILY"/>
    <property type="match status" value="1"/>
</dbReference>
<dbReference type="GO" id="GO:0003700">
    <property type="term" value="F:DNA-binding transcription factor activity"/>
    <property type="evidence" value="ECO:0007669"/>
    <property type="project" value="InterPro"/>
</dbReference>
<dbReference type="Pfam" id="PF07729">
    <property type="entry name" value="FCD"/>
    <property type="match status" value="1"/>
</dbReference>
<dbReference type="InterPro" id="IPR000524">
    <property type="entry name" value="Tscrpt_reg_HTH_GntR"/>
</dbReference>
<dbReference type="PRINTS" id="PR00035">
    <property type="entry name" value="HTHGNTR"/>
</dbReference>
<dbReference type="InterPro" id="IPR036388">
    <property type="entry name" value="WH-like_DNA-bd_sf"/>
</dbReference>
<dbReference type="Pfam" id="PF00392">
    <property type="entry name" value="GntR"/>
    <property type="match status" value="1"/>
</dbReference>
<dbReference type="SMART" id="SM00895">
    <property type="entry name" value="FCD"/>
    <property type="match status" value="1"/>
</dbReference>
<evidence type="ECO:0000256" key="1">
    <source>
        <dbReference type="ARBA" id="ARBA00023015"/>
    </source>
</evidence>
<reference evidence="5 6" key="1">
    <citation type="submission" date="2017-05" db="EMBL/GenBank/DDBJ databases">
        <authorList>
            <person name="Song R."/>
            <person name="Chenine A.L."/>
            <person name="Ruprecht R.M."/>
        </authorList>
    </citation>
    <scope>NUCLEOTIDE SEQUENCE [LARGE SCALE GENOMIC DNA]</scope>
    <source>
        <strain evidence="5 6">CECT 8489</strain>
    </source>
</reference>
<protein>
    <submittedName>
        <fullName evidence="5">HTH-type transcriptional repressor CsiR</fullName>
    </submittedName>
</protein>
<keyword evidence="2" id="KW-0238">DNA-binding</keyword>
<keyword evidence="3" id="KW-0804">Transcription</keyword>
<dbReference type="PANTHER" id="PTHR43537:SF50">
    <property type="entry name" value="TRANSCRIPTIONAL REGULATORY PROTEIN"/>
    <property type="match status" value="1"/>
</dbReference>
<dbReference type="SMART" id="SM00345">
    <property type="entry name" value="HTH_GNTR"/>
    <property type="match status" value="1"/>
</dbReference>
<dbReference type="Gene3D" id="1.20.120.530">
    <property type="entry name" value="GntR ligand-binding domain-like"/>
    <property type="match status" value="1"/>
</dbReference>
<keyword evidence="6" id="KW-1185">Reference proteome</keyword>
<dbReference type="GO" id="GO:0003677">
    <property type="term" value="F:DNA binding"/>
    <property type="evidence" value="ECO:0007669"/>
    <property type="project" value="UniProtKB-KW"/>
</dbReference>
<dbReference type="SUPFAM" id="SSF46785">
    <property type="entry name" value="Winged helix' DNA-binding domain"/>
    <property type="match status" value="1"/>
</dbReference>
<dbReference type="Gene3D" id="1.10.10.10">
    <property type="entry name" value="Winged helix-like DNA-binding domain superfamily/Winged helix DNA-binding domain"/>
    <property type="match status" value="1"/>
</dbReference>
<dbReference type="Proteomes" id="UP000201838">
    <property type="component" value="Unassembled WGS sequence"/>
</dbReference>
<dbReference type="AlphaFoldDB" id="A0A238J6P9"/>
<dbReference type="PROSITE" id="PS50949">
    <property type="entry name" value="HTH_GNTR"/>
    <property type="match status" value="1"/>
</dbReference>
<evidence type="ECO:0000256" key="3">
    <source>
        <dbReference type="ARBA" id="ARBA00023163"/>
    </source>
</evidence>